<dbReference type="AlphaFoldDB" id="A0A124JU60"/>
<dbReference type="PROSITE" id="PS50268">
    <property type="entry name" value="CADHERIN_2"/>
    <property type="match status" value="1"/>
</dbReference>
<name>A0A124JU60_9SPHN</name>
<evidence type="ECO:0000259" key="3">
    <source>
        <dbReference type="PROSITE" id="PS50268"/>
    </source>
</evidence>
<feature type="domain" description="Cadherin" evidence="3">
    <location>
        <begin position="420"/>
        <end position="529"/>
    </location>
</feature>
<protein>
    <recommendedName>
        <fullName evidence="3">Cadherin domain-containing protein</fullName>
    </recommendedName>
</protein>
<dbReference type="Gene3D" id="2.60.40.60">
    <property type="entry name" value="Cadherins"/>
    <property type="match status" value="1"/>
</dbReference>
<dbReference type="InterPro" id="IPR002126">
    <property type="entry name" value="Cadherin-like_dom"/>
</dbReference>
<evidence type="ECO:0000313" key="5">
    <source>
        <dbReference type="Proteomes" id="UP000058012"/>
    </source>
</evidence>
<dbReference type="EMBL" id="LLZS01000008">
    <property type="protein sequence ID" value="KUR70897.1"/>
    <property type="molecule type" value="Genomic_DNA"/>
</dbReference>
<dbReference type="STRING" id="1117702.AQZ52_13860"/>
<dbReference type="PANTHER" id="PTHR38340">
    <property type="entry name" value="S-LAYER PROTEIN"/>
    <property type="match status" value="1"/>
</dbReference>
<dbReference type="Pfam" id="PF00353">
    <property type="entry name" value="HemolysinCabind"/>
    <property type="match status" value="2"/>
</dbReference>
<evidence type="ECO:0000256" key="1">
    <source>
        <dbReference type="ARBA" id="ARBA00004613"/>
    </source>
</evidence>
<proteinExistence type="predicted"/>
<evidence type="ECO:0000256" key="2">
    <source>
        <dbReference type="ARBA" id="ARBA00022525"/>
    </source>
</evidence>
<dbReference type="InterPro" id="IPR001343">
    <property type="entry name" value="Hemolysn_Ca-bd"/>
</dbReference>
<dbReference type="GO" id="GO:0007156">
    <property type="term" value="P:homophilic cell adhesion via plasma membrane adhesion molecules"/>
    <property type="evidence" value="ECO:0007669"/>
    <property type="project" value="InterPro"/>
</dbReference>
<reference evidence="4 5" key="1">
    <citation type="submission" date="2015-10" db="EMBL/GenBank/DDBJ databases">
        <title>Draft genome sequence of Novosphingobium fuchskuhlense DSM 25065 isolated from a surface water sample of the southwest basin of Lake Grosse Fuchskuhle.</title>
        <authorList>
            <person name="Ruckert C."/>
            <person name="Winkler A."/>
            <person name="Glaeser J."/>
            <person name="Grossart H.-P."/>
            <person name="Kalinowski J."/>
            <person name="Glaeser S."/>
        </authorList>
    </citation>
    <scope>NUCLEOTIDE SEQUENCE [LARGE SCALE GENOMIC DNA]</scope>
    <source>
        <strain evidence="4 5">FNE08-7</strain>
    </source>
</reference>
<dbReference type="GO" id="GO:0016020">
    <property type="term" value="C:membrane"/>
    <property type="evidence" value="ECO:0007669"/>
    <property type="project" value="InterPro"/>
</dbReference>
<dbReference type="PRINTS" id="PR00313">
    <property type="entry name" value="CABNDNGRPT"/>
</dbReference>
<dbReference type="OrthoDB" id="7482882at2"/>
<dbReference type="InterPro" id="IPR011049">
    <property type="entry name" value="Serralysin-like_metalloprot_C"/>
</dbReference>
<dbReference type="GO" id="GO:0005509">
    <property type="term" value="F:calcium ion binding"/>
    <property type="evidence" value="ECO:0007669"/>
    <property type="project" value="InterPro"/>
</dbReference>
<dbReference type="Proteomes" id="UP000058012">
    <property type="component" value="Unassembled WGS sequence"/>
</dbReference>
<keyword evidence="5" id="KW-1185">Reference proteome</keyword>
<dbReference type="InterPro" id="IPR018511">
    <property type="entry name" value="Hemolysin-typ_Ca-bd_CS"/>
</dbReference>
<dbReference type="Gene3D" id="2.150.10.10">
    <property type="entry name" value="Serralysin-like metalloprotease, C-terminal"/>
    <property type="match status" value="1"/>
</dbReference>
<sequence length="781" mass="78404">MDLQPIGAEFGVPGVTAFDQINPAFSWGEGGHGLAVWQDWSGTLGDPSGTSIKGQLVQIDGTRLGGEFLINSETAKSQGWPSVARLESGGYIVVWQDLSRTLGDGKGASVKGQLLGANGAKIGGEFLINTSVNGDQFLPQVAALKSGGFAVCWNDAGLSGADTSGLAVRAQVFDAAGAKQGGEMLVTSQTAGNQSAPVIAALAGGGFAVAWQDASGTLGDADGASIKLQLFDDAGARVGGELLANTATAGNQTLPAIAALADGGLVVAWEDRSGTGGDADGSGIAAQIFGADGSKIGGQLLLNGETGGNQTAPSLAALGNGGFYAAWSDASLTGGDIEGTAIKARGFDAAGVAAGAEVLVNTSTAGNQSNAALAAVGPEGVIALWEDRGPRSGATLNNAVDINAQFLLAADAAPVILIAPQDAGGFHVAENQRLATTIKAWDADPQTILSYRISGGADAALFLIDHASGKLFFRAAPDFENPADSGGDNVYDVTVSVSDGTHKAAQAIRIVVDDVANETLVGTSQADYLLGAGGNDVLKGKAGNDSIYGEGGNDLLDGGAGADHMEGGEGNDTFIVDNVLDHTHEHANEGTDTVRASVSFLLDEYVENLVLTGTGAIGGRGNELDNLIIGNGAANILIGAEGNDRLAGGGGDDTLSGGAGRDLLTGGAGRDTFLFDYLPAGNNEADRVTDFSLADHDRLRFGRSAFGGFGHTGALTADEFHSAAGATGAHDASDRVIYDSASGKLFYDSDGIGGAAAVLVAVLGTGSAHPNITYQDLLITA</sequence>
<gene>
    <name evidence="4" type="ORF">AQZ52_13860</name>
</gene>
<dbReference type="GO" id="GO:0005576">
    <property type="term" value="C:extracellular region"/>
    <property type="evidence" value="ECO:0007669"/>
    <property type="project" value="UniProtKB-SubCell"/>
</dbReference>
<dbReference type="SUPFAM" id="SSF51120">
    <property type="entry name" value="beta-Roll"/>
    <property type="match status" value="2"/>
</dbReference>
<evidence type="ECO:0000313" key="4">
    <source>
        <dbReference type="EMBL" id="KUR70897.1"/>
    </source>
</evidence>
<comment type="subcellular location">
    <subcellularLocation>
        <location evidence="1">Secreted</location>
    </subcellularLocation>
</comment>
<dbReference type="PANTHER" id="PTHR38340:SF1">
    <property type="entry name" value="S-LAYER PROTEIN"/>
    <property type="match status" value="1"/>
</dbReference>
<dbReference type="InterPro" id="IPR050557">
    <property type="entry name" value="RTX_toxin/Mannuronan_C5-epim"/>
</dbReference>
<dbReference type="CDD" id="cd11304">
    <property type="entry name" value="Cadherin_repeat"/>
    <property type="match status" value="1"/>
</dbReference>
<accession>A0A124JU60</accession>
<dbReference type="RefSeq" id="WP_067911869.1">
    <property type="nucleotide sequence ID" value="NZ_KQ954245.1"/>
</dbReference>
<dbReference type="PROSITE" id="PS00330">
    <property type="entry name" value="HEMOLYSIN_CALCIUM"/>
    <property type="match status" value="3"/>
</dbReference>
<organism evidence="4 5">
    <name type="scientific">Novosphingobium fuchskuhlense</name>
    <dbReference type="NCBI Taxonomy" id="1117702"/>
    <lineage>
        <taxon>Bacteria</taxon>
        <taxon>Pseudomonadati</taxon>
        <taxon>Pseudomonadota</taxon>
        <taxon>Alphaproteobacteria</taxon>
        <taxon>Sphingomonadales</taxon>
        <taxon>Sphingomonadaceae</taxon>
        <taxon>Novosphingobium</taxon>
    </lineage>
</organism>
<comment type="caution">
    <text evidence="4">The sequence shown here is derived from an EMBL/GenBank/DDBJ whole genome shotgun (WGS) entry which is preliminary data.</text>
</comment>
<keyword evidence="2" id="KW-0964">Secreted</keyword>